<keyword evidence="2 8" id="KW-0808">Transferase</keyword>
<dbReference type="Proteomes" id="UP001642464">
    <property type="component" value="Unassembled WGS sequence"/>
</dbReference>
<dbReference type="Pfam" id="PF00632">
    <property type="entry name" value="HECT"/>
    <property type="match status" value="1"/>
</dbReference>
<keyword evidence="4" id="KW-0012">Acyltransferase</keyword>
<sequence>MSDPRFYRLDLVNLGDLFHPDVPFSEWCKKCQSADESGFGNNRLQDFAPDLTPLEHLERICGTLLYINLSGAGLLWLTIALICFCCGWHGTAMTFTNYIFLPMGIWLLIYCFYDRAKDSRYGIHHKNQHKYLHMKYVWPVELHPPRPSKGPLIFCIVPRGVLPLGIDYAMFDKLGAGRCNFAAPSILFKLPLVGHYLQRSGVVPANAKNIRAALARNENVGVVLDGIGGLFQATEGRQEVAYLLKRKGIVKIALEAGASLVPVYGFGHSELWTTVIDPFRLLERLSLALDMPLVPFFGLGGWPLGPTNRVPLAMVFGQPLECPQKADPSQGEIDCYHTFLLDSFKETFDKHKVLCQAGDLALRLIGTQCVCVARCMSFPLSLQCAKAQHAHSQEAHRRLESEVSVASVPRQKVRISRQRLLESAVKVMNLYSSGNALLEIEYVGEVGTGSGPTLEFYAQVAEHLRSSSPALFRQNVPAGMLFPAPWDPNWLRSADDQVAQQILERFRLLGQIVAKCIIDNRLVDIQLHPAVWRSVLGLAPLSQESLRAVDPELYSSLVNIRDMDSSKVAELCLDFTLPGYPKIELKPGGAGITVTGDNRAEYLRRIVEVSLVEAVAPQLNAFRAAFEELLPLETCRIWSEQELAYIIVGASVQEDAFWNMEHLSSKIKAQHGYTSESRCFKDLLTFLSELSPENRRRVRELVAFHEVCVCLRTEHLCFCTTLESLYFMFTF</sequence>
<name>A0ABP0K0U8_9DINO</name>
<proteinExistence type="inferred from homology"/>
<keyword evidence="6" id="KW-0812">Transmembrane</keyword>
<dbReference type="InterPro" id="IPR007130">
    <property type="entry name" value="DAGAT"/>
</dbReference>
<evidence type="ECO:0000256" key="1">
    <source>
        <dbReference type="ARBA" id="ARBA00005420"/>
    </source>
</evidence>
<dbReference type="PANTHER" id="PTHR45670">
    <property type="entry name" value="E3 UBIQUITIN-PROTEIN LIGASE TRIP12"/>
    <property type="match status" value="1"/>
</dbReference>
<dbReference type="SMART" id="SM00119">
    <property type="entry name" value="HECTc"/>
    <property type="match status" value="1"/>
</dbReference>
<dbReference type="PANTHER" id="PTHR45670:SF1">
    <property type="entry name" value="E3 UBIQUITIN-PROTEIN LIGASE HECTD1"/>
    <property type="match status" value="1"/>
</dbReference>
<keyword evidence="9" id="KW-1185">Reference proteome</keyword>
<comment type="caution">
    <text evidence="5">Lacks conserved residue(s) required for the propagation of feature annotation.</text>
</comment>
<comment type="similarity">
    <text evidence="1">Belongs to the diacylglycerol acyltransferase family.</text>
</comment>
<evidence type="ECO:0000256" key="6">
    <source>
        <dbReference type="SAM" id="Phobius"/>
    </source>
</evidence>
<gene>
    <name evidence="8" type="ORF">SCF082_LOCUS14666</name>
</gene>
<dbReference type="Pfam" id="PF03982">
    <property type="entry name" value="DAGAT"/>
    <property type="match status" value="1"/>
</dbReference>
<protein>
    <submittedName>
        <fullName evidence="8">E3 ubiquitin-protein ligase UPL3 (Ubiquitin-protein ligase 3) (HECT ubiquitin-protein ligase 3) (HECT-type E3 ubiquitin transferase UPL3) (Protein KAKTUS)</fullName>
    </submittedName>
</protein>
<dbReference type="Gene3D" id="3.30.2160.10">
    <property type="entry name" value="Hect, E3 ligase catalytic domain"/>
    <property type="match status" value="1"/>
</dbReference>
<dbReference type="Gene3D" id="3.90.1750.10">
    <property type="entry name" value="Hect, E3 ligase catalytic domains"/>
    <property type="match status" value="1"/>
</dbReference>
<dbReference type="InterPro" id="IPR045322">
    <property type="entry name" value="HECTD1/TRIP12-like"/>
</dbReference>
<evidence type="ECO:0000313" key="8">
    <source>
        <dbReference type="EMBL" id="CAK9019809.1"/>
    </source>
</evidence>
<evidence type="ECO:0000256" key="2">
    <source>
        <dbReference type="ARBA" id="ARBA00022679"/>
    </source>
</evidence>
<dbReference type="InterPro" id="IPR000569">
    <property type="entry name" value="HECT_dom"/>
</dbReference>
<accession>A0ABP0K0U8</accession>
<organism evidence="8 9">
    <name type="scientific">Durusdinium trenchii</name>
    <dbReference type="NCBI Taxonomy" id="1381693"/>
    <lineage>
        <taxon>Eukaryota</taxon>
        <taxon>Sar</taxon>
        <taxon>Alveolata</taxon>
        <taxon>Dinophyceae</taxon>
        <taxon>Suessiales</taxon>
        <taxon>Symbiodiniaceae</taxon>
        <taxon>Durusdinium</taxon>
    </lineage>
</organism>
<reference evidence="8 9" key="1">
    <citation type="submission" date="2024-02" db="EMBL/GenBank/DDBJ databases">
        <authorList>
            <person name="Chen Y."/>
            <person name="Shah S."/>
            <person name="Dougan E. K."/>
            <person name="Thang M."/>
            <person name="Chan C."/>
        </authorList>
    </citation>
    <scope>NUCLEOTIDE SEQUENCE [LARGE SCALE GENOMIC DNA]</scope>
</reference>
<dbReference type="EMBL" id="CAXAMM010009236">
    <property type="protein sequence ID" value="CAK9019809.1"/>
    <property type="molecule type" value="Genomic_DNA"/>
</dbReference>
<dbReference type="GO" id="GO:0016740">
    <property type="term" value="F:transferase activity"/>
    <property type="evidence" value="ECO:0007669"/>
    <property type="project" value="UniProtKB-KW"/>
</dbReference>
<keyword evidence="3 5" id="KW-0833">Ubl conjugation pathway</keyword>
<feature type="transmembrane region" description="Helical" evidence="6">
    <location>
        <begin position="64"/>
        <end position="90"/>
    </location>
</feature>
<evidence type="ECO:0000256" key="5">
    <source>
        <dbReference type="PROSITE-ProRule" id="PRU00104"/>
    </source>
</evidence>
<dbReference type="PROSITE" id="PS50237">
    <property type="entry name" value="HECT"/>
    <property type="match status" value="1"/>
</dbReference>
<evidence type="ECO:0000256" key="4">
    <source>
        <dbReference type="ARBA" id="ARBA00023315"/>
    </source>
</evidence>
<feature type="domain" description="HECT" evidence="7">
    <location>
        <begin position="438"/>
        <end position="702"/>
    </location>
</feature>
<keyword evidence="6" id="KW-1133">Transmembrane helix</keyword>
<comment type="caution">
    <text evidence="8">The sequence shown here is derived from an EMBL/GenBank/DDBJ whole genome shotgun (WGS) entry which is preliminary data.</text>
</comment>
<evidence type="ECO:0000259" key="7">
    <source>
        <dbReference type="PROSITE" id="PS50237"/>
    </source>
</evidence>
<keyword evidence="6" id="KW-0472">Membrane</keyword>
<dbReference type="InterPro" id="IPR035983">
    <property type="entry name" value="Hect_E3_ubiquitin_ligase"/>
</dbReference>
<dbReference type="SUPFAM" id="SSF56204">
    <property type="entry name" value="Hect, E3 ligase catalytic domain"/>
    <property type="match status" value="1"/>
</dbReference>
<evidence type="ECO:0000313" key="9">
    <source>
        <dbReference type="Proteomes" id="UP001642464"/>
    </source>
</evidence>
<feature type="transmembrane region" description="Helical" evidence="6">
    <location>
        <begin position="96"/>
        <end position="113"/>
    </location>
</feature>
<evidence type="ECO:0000256" key="3">
    <source>
        <dbReference type="ARBA" id="ARBA00022786"/>
    </source>
</evidence>